<protein>
    <recommendedName>
        <fullName evidence="3">ATP-binding protein</fullName>
    </recommendedName>
</protein>
<dbReference type="EMBL" id="PVLV01000049">
    <property type="protein sequence ID" value="PRH80581.1"/>
    <property type="molecule type" value="Genomic_DNA"/>
</dbReference>
<proteinExistence type="predicted"/>
<accession>A0A2S9Q1N9</accession>
<dbReference type="AlphaFoldDB" id="A0A2S9Q1N9"/>
<organism evidence="1 2">
    <name type="scientific">Streptomyces solincola</name>
    <dbReference type="NCBI Taxonomy" id="2100817"/>
    <lineage>
        <taxon>Bacteria</taxon>
        <taxon>Bacillati</taxon>
        <taxon>Actinomycetota</taxon>
        <taxon>Actinomycetes</taxon>
        <taxon>Kitasatosporales</taxon>
        <taxon>Streptomycetaceae</taxon>
        <taxon>Streptomyces</taxon>
    </lineage>
</organism>
<reference evidence="1 2" key="1">
    <citation type="submission" date="2018-03" db="EMBL/GenBank/DDBJ databases">
        <title>Novel Streptomyces sp. from soil.</title>
        <authorList>
            <person name="Tan G.Y.A."/>
            <person name="Lee Z.Y."/>
        </authorList>
    </citation>
    <scope>NUCLEOTIDE SEQUENCE [LARGE SCALE GENOMIC DNA]</scope>
    <source>
        <strain evidence="1 2">ST5x</strain>
    </source>
</reference>
<dbReference type="Gene3D" id="3.30.565.10">
    <property type="entry name" value="Histidine kinase-like ATPase, C-terminal domain"/>
    <property type="match status" value="1"/>
</dbReference>
<dbReference type="RefSeq" id="WP_181160320.1">
    <property type="nucleotide sequence ID" value="NZ_PVLV01000049.1"/>
</dbReference>
<gene>
    <name evidence="1" type="ORF">C6N75_03500</name>
</gene>
<evidence type="ECO:0000313" key="2">
    <source>
        <dbReference type="Proteomes" id="UP000239322"/>
    </source>
</evidence>
<dbReference type="InterPro" id="IPR036890">
    <property type="entry name" value="HATPase_C_sf"/>
</dbReference>
<keyword evidence="2" id="KW-1185">Reference proteome</keyword>
<evidence type="ECO:0000313" key="1">
    <source>
        <dbReference type="EMBL" id="PRH80581.1"/>
    </source>
</evidence>
<name>A0A2S9Q1N9_9ACTN</name>
<dbReference type="Proteomes" id="UP000239322">
    <property type="component" value="Unassembled WGS sequence"/>
</dbReference>
<comment type="caution">
    <text evidence="1">The sequence shown here is derived from an EMBL/GenBank/DDBJ whole genome shotgun (WGS) entry which is preliminary data.</text>
</comment>
<evidence type="ECO:0008006" key="3">
    <source>
        <dbReference type="Google" id="ProtNLM"/>
    </source>
</evidence>
<feature type="non-terminal residue" evidence="1">
    <location>
        <position position="1"/>
    </location>
</feature>
<sequence>ISRRIRFPVPATGAAALQARQVARPALKLILGAGEQAERLSRRIETCLAELVALAYTVTTGDDLLCSVWTDRDHVFLAVEHEQALPSVPSDTTMGLSVVKAIADDYGTHRTDTGHQTWAAIVRG</sequence>